<dbReference type="Proteomes" id="UP000460626">
    <property type="component" value="Unassembled WGS sequence"/>
</dbReference>
<dbReference type="EMBL" id="WTYH01000001">
    <property type="protein sequence ID" value="MXO94281.1"/>
    <property type="molecule type" value="Genomic_DNA"/>
</dbReference>
<evidence type="ECO:0000313" key="2">
    <source>
        <dbReference type="EMBL" id="MXO94281.1"/>
    </source>
</evidence>
<evidence type="ECO:0000313" key="3">
    <source>
        <dbReference type="Proteomes" id="UP000460626"/>
    </source>
</evidence>
<keyword evidence="3" id="KW-1185">Reference proteome</keyword>
<reference evidence="2 3" key="1">
    <citation type="submission" date="2019-12" db="EMBL/GenBank/DDBJ databases">
        <title>Genomic-based taxomic classification of the family Erythrobacteraceae.</title>
        <authorList>
            <person name="Xu L."/>
        </authorList>
    </citation>
    <scope>NUCLEOTIDE SEQUENCE [LARGE SCALE GENOMIC DNA]</scope>
    <source>
        <strain evidence="2 3">RC4-10-4</strain>
    </source>
</reference>
<dbReference type="RefSeq" id="WP_131453516.1">
    <property type="nucleotide sequence ID" value="NZ_BMJK01000002.1"/>
</dbReference>
<organism evidence="2 3">
    <name type="scientific">Aurantiacibacter arachoides</name>
    <dbReference type="NCBI Taxonomy" id="1850444"/>
    <lineage>
        <taxon>Bacteria</taxon>
        <taxon>Pseudomonadati</taxon>
        <taxon>Pseudomonadota</taxon>
        <taxon>Alphaproteobacteria</taxon>
        <taxon>Sphingomonadales</taxon>
        <taxon>Erythrobacteraceae</taxon>
        <taxon>Aurantiacibacter</taxon>
    </lineage>
</organism>
<dbReference type="OrthoDB" id="9952858at2"/>
<protein>
    <submittedName>
        <fullName evidence="2">Uncharacterized protein</fullName>
    </submittedName>
</protein>
<dbReference type="AlphaFoldDB" id="A0A845A165"/>
<accession>A0A845A165</accession>
<sequence length="145" mass="16134">MDFLKFAEKDPDAAWRSAGAKSKDVVAERRNKTIEGIDATIKQLKAGEENPPRGWYKMKGTHARVSIRSGRQLIPFNGQTHLVVPREKALDFYQGALKAAKAGDLDDTITAAFDDDTDKPKTKRAGWSPERRAAHQAKMAEKAKK</sequence>
<evidence type="ECO:0000256" key="1">
    <source>
        <dbReference type="SAM" id="MobiDB-lite"/>
    </source>
</evidence>
<feature type="region of interest" description="Disordered" evidence="1">
    <location>
        <begin position="111"/>
        <end position="145"/>
    </location>
</feature>
<proteinExistence type="predicted"/>
<gene>
    <name evidence="2" type="ORF">GRI62_11810</name>
</gene>
<feature type="compositionally biased region" description="Basic and acidic residues" evidence="1">
    <location>
        <begin position="129"/>
        <end position="145"/>
    </location>
</feature>
<name>A0A845A165_9SPHN</name>
<comment type="caution">
    <text evidence="2">The sequence shown here is derived from an EMBL/GenBank/DDBJ whole genome shotgun (WGS) entry which is preliminary data.</text>
</comment>